<keyword evidence="3" id="KW-1185">Reference proteome</keyword>
<comment type="caution">
    <text evidence="2">The sequence shown here is derived from an EMBL/GenBank/DDBJ whole genome shotgun (WGS) entry which is preliminary data.</text>
</comment>
<protein>
    <submittedName>
        <fullName evidence="2">Uncharacterized protein</fullName>
    </submittedName>
</protein>
<reference evidence="2" key="2">
    <citation type="submission" date="2020-11" db="EMBL/GenBank/DDBJ databases">
        <authorList>
            <person name="McCartney M.A."/>
            <person name="Auch B."/>
            <person name="Kono T."/>
            <person name="Mallez S."/>
            <person name="Becker A."/>
            <person name="Gohl D.M."/>
            <person name="Silverstein K.A.T."/>
            <person name="Koren S."/>
            <person name="Bechman K.B."/>
            <person name="Herman A."/>
            <person name="Abrahante J.E."/>
            <person name="Garbe J."/>
        </authorList>
    </citation>
    <scope>NUCLEOTIDE SEQUENCE</scope>
    <source>
        <strain evidence="2">Duluth1</strain>
        <tissue evidence="2">Whole animal</tissue>
    </source>
</reference>
<evidence type="ECO:0000313" key="2">
    <source>
        <dbReference type="EMBL" id="KAH3881683.1"/>
    </source>
</evidence>
<sequence length="142" mass="16111">MDSRFATCLFRPVTVCCALQADALRPVELLYGLTRFARSEDELCKSLFRKLSFQSENSISIMPPRKRRTKAPRATKDAQVEEQPECPCLPPHDQEEPTAPVDPSLTNEDKESEGGACARKRTNPRVITVFNKEEKELILDFI</sequence>
<feature type="compositionally biased region" description="Basic residues" evidence="1">
    <location>
        <begin position="64"/>
        <end position="73"/>
    </location>
</feature>
<accession>A0A9D4RWR7</accession>
<reference evidence="2" key="1">
    <citation type="journal article" date="2019" name="bioRxiv">
        <title>The Genome of the Zebra Mussel, Dreissena polymorpha: A Resource for Invasive Species Research.</title>
        <authorList>
            <person name="McCartney M.A."/>
            <person name="Auch B."/>
            <person name="Kono T."/>
            <person name="Mallez S."/>
            <person name="Zhang Y."/>
            <person name="Obille A."/>
            <person name="Becker A."/>
            <person name="Abrahante J.E."/>
            <person name="Garbe J."/>
            <person name="Badalamenti J.P."/>
            <person name="Herman A."/>
            <person name="Mangelson H."/>
            <person name="Liachko I."/>
            <person name="Sullivan S."/>
            <person name="Sone E.D."/>
            <person name="Koren S."/>
            <person name="Silverstein K.A.T."/>
            <person name="Beckman K.B."/>
            <person name="Gohl D.M."/>
        </authorList>
    </citation>
    <scope>NUCLEOTIDE SEQUENCE</scope>
    <source>
        <strain evidence="2">Duluth1</strain>
        <tissue evidence="2">Whole animal</tissue>
    </source>
</reference>
<organism evidence="2 3">
    <name type="scientific">Dreissena polymorpha</name>
    <name type="common">Zebra mussel</name>
    <name type="synonym">Mytilus polymorpha</name>
    <dbReference type="NCBI Taxonomy" id="45954"/>
    <lineage>
        <taxon>Eukaryota</taxon>
        <taxon>Metazoa</taxon>
        <taxon>Spiralia</taxon>
        <taxon>Lophotrochozoa</taxon>
        <taxon>Mollusca</taxon>
        <taxon>Bivalvia</taxon>
        <taxon>Autobranchia</taxon>
        <taxon>Heteroconchia</taxon>
        <taxon>Euheterodonta</taxon>
        <taxon>Imparidentia</taxon>
        <taxon>Neoheterodontei</taxon>
        <taxon>Myida</taxon>
        <taxon>Dreissenoidea</taxon>
        <taxon>Dreissenidae</taxon>
        <taxon>Dreissena</taxon>
    </lineage>
</organism>
<feature type="region of interest" description="Disordered" evidence="1">
    <location>
        <begin position="59"/>
        <end position="119"/>
    </location>
</feature>
<name>A0A9D4RWR7_DREPO</name>
<evidence type="ECO:0000256" key="1">
    <source>
        <dbReference type="SAM" id="MobiDB-lite"/>
    </source>
</evidence>
<dbReference type="Proteomes" id="UP000828390">
    <property type="component" value="Unassembled WGS sequence"/>
</dbReference>
<proteinExistence type="predicted"/>
<dbReference type="AlphaFoldDB" id="A0A9D4RWR7"/>
<dbReference type="EMBL" id="JAIWYP010000001">
    <property type="protein sequence ID" value="KAH3881683.1"/>
    <property type="molecule type" value="Genomic_DNA"/>
</dbReference>
<gene>
    <name evidence="2" type="ORF">DPMN_005610</name>
</gene>
<evidence type="ECO:0000313" key="3">
    <source>
        <dbReference type="Proteomes" id="UP000828390"/>
    </source>
</evidence>